<sequence length="187" mass="20693">AETDLRHEREPGRLHRRARRRPRLGRAERRAVPVVVRPGGGDGPGAVRAQAVGDDELPLADRRSTAWRHSCAGRVRSPLAGHVEGGVLLDDQRGRLERPPGHRRRGHGDHPAQERGRRSSGHRRRHPRRGGHPGRADRRVRDPHPPGPGGRRHAVLHRPGQLGEPEPGGDPDASRRRAPDQVRGQAL</sequence>
<proteinExistence type="predicted"/>
<evidence type="ECO:0000256" key="1">
    <source>
        <dbReference type="SAM" id="MobiDB-lite"/>
    </source>
</evidence>
<feature type="compositionally biased region" description="Basic and acidic residues" evidence="1">
    <location>
        <begin position="134"/>
        <end position="144"/>
    </location>
</feature>
<dbReference type="EC" id="1.5.1.3" evidence="2"/>
<keyword evidence="2" id="KW-0560">Oxidoreductase</keyword>
<feature type="compositionally biased region" description="Basic residues" evidence="1">
    <location>
        <begin position="118"/>
        <end position="132"/>
    </location>
</feature>
<organism evidence="2">
    <name type="scientific">uncultured Nocardioides sp</name>
    <dbReference type="NCBI Taxonomy" id="198441"/>
    <lineage>
        <taxon>Bacteria</taxon>
        <taxon>Bacillati</taxon>
        <taxon>Actinomycetota</taxon>
        <taxon>Actinomycetes</taxon>
        <taxon>Propionibacteriales</taxon>
        <taxon>Nocardioidaceae</taxon>
        <taxon>Nocardioides</taxon>
        <taxon>environmental samples</taxon>
    </lineage>
</organism>
<feature type="compositionally biased region" description="Basic and acidic residues" evidence="1">
    <location>
        <begin position="1"/>
        <end position="13"/>
    </location>
</feature>
<feature type="non-terminal residue" evidence="2">
    <location>
        <position position="1"/>
    </location>
</feature>
<feature type="region of interest" description="Disordered" evidence="1">
    <location>
        <begin position="1"/>
        <end position="55"/>
    </location>
</feature>
<name>A0A6J4NWP2_9ACTN</name>
<evidence type="ECO:0000313" key="2">
    <source>
        <dbReference type="EMBL" id="CAA9399393.1"/>
    </source>
</evidence>
<feature type="non-terminal residue" evidence="2">
    <location>
        <position position="187"/>
    </location>
</feature>
<protein>
    <submittedName>
        <fullName evidence="2">Dihydrofolate reductase</fullName>
        <ecNumber evidence="2">1.5.1.3</ecNumber>
    </submittedName>
</protein>
<feature type="region of interest" description="Disordered" evidence="1">
    <location>
        <begin position="70"/>
        <end position="187"/>
    </location>
</feature>
<reference evidence="2" key="1">
    <citation type="submission" date="2020-02" db="EMBL/GenBank/DDBJ databases">
        <authorList>
            <person name="Meier V. D."/>
        </authorList>
    </citation>
    <scope>NUCLEOTIDE SEQUENCE</scope>
    <source>
        <strain evidence="2">AVDCRST_MAG06</strain>
    </source>
</reference>
<dbReference type="AlphaFoldDB" id="A0A6J4NWP2"/>
<dbReference type="EMBL" id="CADCUP010000139">
    <property type="protein sequence ID" value="CAA9399393.1"/>
    <property type="molecule type" value="Genomic_DNA"/>
</dbReference>
<dbReference type="GO" id="GO:0004146">
    <property type="term" value="F:dihydrofolate reductase activity"/>
    <property type="evidence" value="ECO:0007669"/>
    <property type="project" value="UniProtKB-EC"/>
</dbReference>
<gene>
    <name evidence="2" type="ORF">AVDCRST_MAG06-2051</name>
</gene>
<accession>A0A6J4NWP2</accession>
<feature type="compositionally biased region" description="Basic and acidic residues" evidence="1">
    <location>
        <begin position="108"/>
        <end position="117"/>
    </location>
</feature>
<feature type="compositionally biased region" description="Basic and acidic residues" evidence="1">
    <location>
        <begin position="90"/>
        <end position="100"/>
    </location>
</feature>
<feature type="compositionally biased region" description="Basic residues" evidence="1">
    <location>
        <begin position="14"/>
        <end position="24"/>
    </location>
</feature>